<comment type="catalytic activity">
    <reaction evidence="15">
        <text>[GlcNAc-(1-&gt;4)-Mur2Ac(oyl-L-Ala-gamma-D-Glu-L-Lys-D-Ala-D-Ala)](n)-di-trans,octa-cis-undecaprenyl diphosphate + beta-D-GlcNAc-(1-&gt;4)-Mur2Ac(oyl-L-Ala-gamma-D-Glu-L-Lys-D-Ala-D-Ala)-di-trans,octa-cis-undecaprenyl diphosphate = [GlcNAc-(1-&gt;4)-Mur2Ac(oyl-L-Ala-gamma-D-Glu-L-Lys-D-Ala-D-Ala)](n+1)-di-trans,octa-cis-undecaprenyl diphosphate + di-trans,octa-cis-undecaprenyl diphosphate + H(+)</text>
        <dbReference type="Rhea" id="RHEA:23708"/>
        <dbReference type="Rhea" id="RHEA-COMP:9602"/>
        <dbReference type="Rhea" id="RHEA-COMP:9603"/>
        <dbReference type="ChEBI" id="CHEBI:15378"/>
        <dbReference type="ChEBI" id="CHEBI:58405"/>
        <dbReference type="ChEBI" id="CHEBI:60033"/>
        <dbReference type="ChEBI" id="CHEBI:78435"/>
        <dbReference type="EC" id="2.4.99.28"/>
    </reaction>
</comment>
<feature type="transmembrane region" description="Helical" evidence="16">
    <location>
        <begin position="264"/>
        <end position="292"/>
    </location>
</feature>
<keyword evidence="4 16" id="KW-0812">Transmembrane</keyword>
<dbReference type="EC" id="2.4.99.28" evidence="14"/>
<evidence type="ECO:0000256" key="1">
    <source>
        <dbReference type="ARBA" id="ARBA00004141"/>
    </source>
</evidence>
<reference evidence="17 18" key="1">
    <citation type="journal article" date="2016" name="Nat. Commun.">
        <title>Thousands of microbial genomes shed light on interconnected biogeochemical processes in an aquifer system.</title>
        <authorList>
            <person name="Anantharaman K."/>
            <person name="Brown C.T."/>
            <person name="Hug L.A."/>
            <person name="Sharon I."/>
            <person name="Castelle C.J."/>
            <person name="Probst A.J."/>
            <person name="Thomas B.C."/>
            <person name="Singh A."/>
            <person name="Wilkins M.J."/>
            <person name="Karaoz U."/>
            <person name="Brodie E.L."/>
            <person name="Williams K.H."/>
            <person name="Hubbard S.S."/>
            <person name="Banfield J.F."/>
        </authorList>
    </citation>
    <scope>NUCLEOTIDE SEQUENCE [LARGE SCALE GENOMIC DNA]</scope>
</reference>
<feature type="transmembrane region" description="Helical" evidence="16">
    <location>
        <begin position="43"/>
        <end position="61"/>
    </location>
</feature>
<feature type="transmembrane region" description="Helical" evidence="16">
    <location>
        <begin position="187"/>
        <end position="205"/>
    </location>
</feature>
<feature type="transmembrane region" description="Helical" evidence="16">
    <location>
        <begin position="163"/>
        <end position="180"/>
    </location>
</feature>
<keyword evidence="2" id="KW-0328">Glycosyltransferase</keyword>
<evidence type="ECO:0000256" key="15">
    <source>
        <dbReference type="ARBA" id="ARBA00049902"/>
    </source>
</evidence>
<feature type="transmembrane region" description="Helical" evidence="16">
    <location>
        <begin position="103"/>
        <end position="127"/>
    </location>
</feature>
<dbReference type="GO" id="GO:0051301">
    <property type="term" value="P:cell division"/>
    <property type="evidence" value="ECO:0007669"/>
    <property type="project" value="InterPro"/>
</dbReference>
<dbReference type="GO" id="GO:0008955">
    <property type="term" value="F:peptidoglycan glycosyltransferase activity"/>
    <property type="evidence" value="ECO:0007669"/>
    <property type="project" value="UniProtKB-EC"/>
</dbReference>
<sequence>MSFSNSSKSVIVPVFILVLFGLTMLSSAGIVDSQNRFGSSYYYFVHQLLYGLLPGLLLFWICSKIKYPLWKKLAVPLLLLSLGLLVAVFWPSLGVAARGAVRWLKLGFLSFQPAEVLKLTLIIYFAAWFSGRSERVKSWSYSVVPFLVILGFVGILLVKQPDVGTLSIVVFIAIAMYFLAGAETKHFVGLMVLLAVVFFLLIQFAPYRLNRLLAFVNPSADPQGIAYHVNQAKLGIARGGIFGVGFGQSQQKINFLPEPVGDSIFAIIVEELGLLGGAFLLGLFLWLSLVLIKISRQTGDRFAQLFLLGLMVWIAGQAFINIAAISGLIPLTGIPLPFISYGGTSLAILLTGLGIAQNIANRS</sequence>
<name>A0A1F8FM19_9BACT</name>
<proteinExistence type="inferred from homology"/>
<comment type="subcellular location">
    <subcellularLocation>
        <location evidence="1">Membrane</location>
        <topology evidence="1">Multi-pass membrane protein</topology>
    </subcellularLocation>
</comment>
<accession>A0A1F8FM19</accession>
<evidence type="ECO:0000256" key="6">
    <source>
        <dbReference type="ARBA" id="ARBA00022984"/>
    </source>
</evidence>
<dbReference type="GO" id="GO:0005886">
    <property type="term" value="C:plasma membrane"/>
    <property type="evidence" value="ECO:0007669"/>
    <property type="project" value="TreeGrafter"/>
</dbReference>
<dbReference type="Proteomes" id="UP000178197">
    <property type="component" value="Unassembled WGS sequence"/>
</dbReference>
<dbReference type="GO" id="GO:0015648">
    <property type="term" value="F:lipid-linked peptidoglycan transporter activity"/>
    <property type="evidence" value="ECO:0007669"/>
    <property type="project" value="TreeGrafter"/>
</dbReference>
<evidence type="ECO:0000256" key="4">
    <source>
        <dbReference type="ARBA" id="ARBA00022692"/>
    </source>
</evidence>
<dbReference type="AlphaFoldDB" id="A0A1F8FM19"/>
<evidence type="ECO:0000256" key="8">
    <source>
        <dbReference type="ARBA" id="ARBA00023136"/>
    </source>
</evidence>
<dbReference type="GO" id="GO:0008360">
    <property type="term" value="P:regulation of cell shape"/>
    <property type="evidence" value="ECO:0007669"/>
    <property type="project" value="UniProtKB-KW"/>
</dbReference>
<dbReference type="InterPro" id="IPR001182">
    <property type="entry name" value="FtsW/RodA"/>
</dbReference>
<feature type="transmembrane region" description="Helical" evidence="16">
    <location>
        <begin position="338"/>
        <end position="360"/>
    </location>
</feature>
<comment type="similarity">
    <text evidence="11">Belongs to the SEDS family. FtsW subfamily.</text>
</comment>
<keyword evidence="7 16" id="KW-1133">Transmembrane helix</keyword>
<evidence type="ECO:0000256" key="12">
    <source>
        <dbReference type="ARBA" id="ARBA00041185"/>
    </source>
</evidence>
<protein>
    <recommendedName>
        <fullName evidence="12">Probable peptidoglycan glycosyltransferase FtsW</fullName>
        <ecNumber evidence="14">2.4.99.28</ecNumber>
    </recommendedName>
    <alternativeName>
        <fullName evidence="13">Cell division protein FtsW</fullName>
    </alternativeName>
    <alternativeName>
        <fullName evidence="10">Cell wall polymerase</fullName>
    </alternativeName>
    <alternativeName>
        <fullName evidence="9">Peptidoglycan polymerase</fullName>
    </alternativeName>
</protein>
<keyword evidence="3" id="KW-0808">Transferase</keyword>
<evidence type="ECO:0000256" key="16">
    <source>
        <dbReference type="SAM" id="Phobius"/>
    </source>
</evidence>
<gene>
    <name evidence="17" type="ORF">A3C71_02195</name>
</gene>
<dbReference type="Pfam" id="PF01098">
    <property type="entry name" value="FTSW_RODA_SPOVE"/>
    <property type="match status" value="1"/>
</dbReference>
<dbReference type="PANTHER" id="PTHR30474">
    <property type="entry name" value="CELL CYCLE PROTEIN"/>
    <property type="match status" value="1"/>
</dbReference>
<evidence type="ECO:0000256" key="10">
    <source>
        <dbReference type="ARBA" id="ARBA00033270"/>
    </source>
</evidence>
<organism evidence="17 18">
    <name type="scientific">Candidatus Yanofskybacteria bacterium RIFCSPHIGHO2_02_FULL_43_15c</name>
    <dbReference type="NCBI Taxonomy" id="1802679"/>
    <lineage>
        <taxon>Bacteria</taxon>
        <taxon>Candidatus Yanofskyibacteriota</taxon>
    </lineage>
</organism>
<feature type="transmembrane region" description="Helical" evidence="16">
    <location>
        <begin position="304"/>
        <end position="326"/>
    </location>
</feature>
<evidence type="ECO:0000256" key="11">
    <source>
        <dbReference type="ARBA" id="ARBA00038053"/>
    </source>
</evidence>
<dbReference type="GO" id="GO:0032153">
    <property type="term" value="C:cell division site"/>
    <property type="evidence" value="ECO:0007669"/>
    <property type="project" value="TreeGrafter"/>
</dbReference>
<dbReference type="GO" id="GO:0009252">
    <property type="term" value="P:peptidoglycan biosynthetic process"/>
    <property type="evidence" value="ECO:0007669"/>
    <property type="project" value="UniProtKB-KW"/>
</dbReference>
<dbReference type="EMBL" id="MGJT01000001">
    <property type="protein sequence ID" value="OGN13780.1"/>
    <property type="molecule type" value="Genomic_DNA"/>
</dbReference>
<evidence type="ECO:0000256" key="13">
    <source>
        <dbReference type="ARBA" id="ARBA00041418"/>
    </source>
</evidence>
<dbReference type="PROSITE" id="PS00428">
    <property type="entry name" value="FTSW_RODA_SPOVE"/>
    <property type="match status" value="1"/>
</dbReference>
<evidence type="ECO:0000256" key="14">
    <source>
        <dbReference type="ARBA" id="ARBA00044770"/>
    </source>
</evidence>
<evidence type="ECO:0000256" key="5">
    <source>
        <dbReference type="ARBA" id="ARBA00022960"/>
    </source>
</evidence>
<keyword evidence="6" id="KW-0573">Peptidoglycan synthesis</keyword>
<feature type="transmembrane region" description="Helical" evidence="16">
    <location>
        <begin position="139"/>
        <end position="157"/>
    </location>
</feature>
<evidence type="ECO:0000256" key="7">
    <source>
        <dbReference type="ARBA" id="ARBA00022989"/>
    </source>
</evidence>
<dbReference type="InterPro" id="IPR018365">
    <property type="entry name" value="Cell_cycle_FtsW-rel_CS"/>
</dbReference>
<comment type="caution">
    <text evidence="17">The sequence shown here is derived from an EMBL/GenBank/DDBJ whole genome shotgun (WGS) entry which is preliminary data.</text>
</comment>
<dbReference type="PANTHER" id="PTHR30474:SF2">
    <property type="entry name" value="PEPTIDOGLYCAN GLYCOSYLTRANSFERASE FTSW-RELATED"/>
    <property type="match status" value="1"/>
</dbReference>
<evidence type="ECO:0000313" key="18">
    <source>
        <dbReference type="Proteomes" id="UP000178197"/>
    </source>
</evidence>
<evidence type="ECO:0000313" key="17">
    <source>
        <dbReference type="EMBL" id="OGN13780.1"/>
    </source>
</evidence>
<feature type="transmembrane region" description="Helical" evidence="16">
    <location>
        <begin position="73"/>
        <end position="91"/>
    </location>
</feature>
<evidence type="ECO:0000256" key="3">
    <source>
        <dbReference type="ARBA" id="ARBA00022679"/>
    </source>
</evidence>
<evidence type="ECO:0000256" key="9">
    <source>
        <dbReference type="ARBA" id="ARBA00032370"/>
    </source>
</evidence>
<keyword evidence="5" id="KW-0133">Cell shape</keyword>
<evidence type="ECO:0000256" key="2">
    <source>
        <dbReference type="ARBA" id="ARBA00022676"/>
    </source>
</evidence>
<keyword evidence="8 16" id="KW-0472">Membrane</keyword>